<dbReference type="SUPFAM" id="SSF57850">
    <property type="entry name" value="RING/U-box"/>
    <property type="match status" value="1"/>
</dbReference>
<evidence type="ECO:0000256" key="1">
    <source>
        <dbReference type="ARBA" id="ARBA00000900"/>
    </source>
</evidence>
<feature type="domain" description="RING-type" evidence="12">
    <location>
        <begin position="92"/>
        <end position="133"/>
    </location>
</feature>
<keyword evidence="8" id="KW-0833">Ubl conjugation pathway</keyword>
<comment type="caution">
    <text evidence="13">The sequence shown here is derived from an EMBL/GenBank/DDBJ whole genome shotgun (WGS) entry which is preliminary data.</text>
</comment>
<keyword evidence="14" id="KW-1185">Reference proteome</keyword>
<dbReference type="GO" id="GO:0031491">
    <property type="term" value="F:nucleosome binding"/>
    <property type="evidence" value="ECO:0007669"/>
    <property type="project" value="TreeGrafter"/>
</dbReference>
<keyword evidence="4" id="KW-0808">Transferase</keyword>
<dbReference type="SMART" id="SM00184">
    <property type="entry name" value="RING"/>
    <property type="match status" value="1"/>
</dbReference>
<dbReference type="STRING" id="282301.A0A267EWN9"/>
<evidence type="ECO:0000256" key="3">
    <source>
        <dbReference type="ARBA" id="ARBA00012483"/>
    </source>
</evidence>
<dbReference type="AlphaFoldDB" id="A0A267EWN9"/>
<gene>
    <name evidence="13" type="ORF">BOX15_Mlig029557g6</name>
</gene>
<dbReference type="Proteomes" id="UP000215902">
    <property type="component" value="Unassembled WGS sequence"/>
</dbReference>
<comment type="catalytic activity">
    <reaction evidence="1">
        <text>S-ubiquitinyl-[E2 ubiquitin-conjugating enzyme]-L-cysteine + [acceptor protein]-L-lysine = [E2 ubiquitin-conjugating enzyme]-L-cysteine + N(6)-ubiquitinyl-[acceptor protein]-L-lysine.</text>
        <dbReference type="EC" id="2.3.2.27"/>
    </reaction>
</comment>
<dbReference type="InterPro" id="IPR013083">
    <property type="entry name" value="Znf_RING/FYVE/PHD"/>
</dbReference>
<dbReference type="GO" id="GO:0035861">
    <property type="term" value="C:site of double-strand break"/>
    <property type="evidence" value="ECO:0007669"/>
    <property type="project" value="TreeGrafter"/>
</dbReference>
<evidence type="ECO:0000256" key="8">
    <source>
        <dbReference type="ARBA" id="ARBA00022786"/>
    </source>
</evidence>
<proteinExistence type="predicted"/>
<evidence type="ECO:0000256" key="4">
    <source>
        <dbReference type="ARBA" id="ARBA00022679"/>
    </source>
</evidence>
<organism evidence="13 14">
    <name type="scientific">Macrostomum lignano</name>
    <dbReference type="NCBI Taxonomy" id="282301"/>
    <lineage>
        <taxon>Eukaryota</taxon>
        <taxon>Metazoa</taxon>
        <taxon>Spiralia</taxon>
        <taxon>Lophotrochozoa</taxon>
        <taxon>Platyhelminthes</taxon>
        <taxon>Rhabditophora</taxon>
        <taxon>Macrostomorpha</taxon>
        <taxon>Macrostomida</taxon>
        <taxon>Macrostomidae</taxon>
        <taxon>Macrostomum</taxon>
    </lineage>
</organism>
<dbReference type="GO" id="GO:0005634">
    <property type="term" value="C:nucleus"/>
    <property type="evidence" value="ECO:0007669"/>
    <property type="project" value="UniProtKB-SubCell"/>
</dbReference>
<dbReference type="InterPro" id="IPR017907">
    <property type="entry name" value="Znf_RING_CS"/>
</dbReference>
<evidence type="ECO:0000313" key="14">
    <source>
        <dbReference type="Proteomes" id="UP000215902"/>
    </source>
</evidence>
<name>A0A267EWN9_9PLAT</name>
<evidence type="ECO:0000256" key="11">
    <source>
        <dbReference type="PROSITE-ProRule" id="PRU00175"/>
    </source>
</evidence>
<evidence type="ECO:0000256" key="5">
    <source>
        <dbReference type="ARBA" id="ARBA00022723"/>
    </source>
</evidence>
<dbReference type="OrthoDB" id="5330228at2759"/>
<evidence type="ECO:0000256" key="10">
    <source>
        <dbReference type="ARBA" id="ARBA00023242"/>
    </source>
</evidence>
<dbReference type="Pfam" id="PF13445">
    <property type="entry name" value="zf-RING_UBOX"/>
    <property type="match status" value="1"/>
</dbReference>
<evidence type="ECO:0000256" key="9">
    <source>
        <dbReference type="ARBA" id="ARBA00022833"/>
    </source>
</evidence>
<keyword evidence="7 11" id="KW-0863">Zinc-finger</keyword>
<dbReference type="GO" id="GO:0008270">
    <property type="term" value="F:zinc ion binding"/>
    <property type="evidence" value="ECO:0007669"/>
    <property type="project" value="UniProtKB-KW"/>
</dbReference>
<dbReference type="InterPro" id="IPR051657">
    <property type="entry name" value="RNF168/RNF169_E3_ubiq-ligase"/>
</dbReference>
<evidence type="ECO:0000313" key="13">
    <source>
        <dbReference type="EMBL" id="PAA65935.1"/>
    </source>
</evidence>
<evidence type="ECO:0000256" key="2">
    <source>
        <dbReference type="ARBA" id="ARBA00004123"/>
    </source>
</evidence>
<dbReference type="InterPro" id="IPR027370">
    <property type="entry name" value="Znf-RING_euk"/>
</dbReference>
<evidence type="ECO:0000259" key="12">
    <source>
        <dbReference type="PROSITE" id="PS50089"/>
    </source>
</evidence>
<dbReference type="PROSITE" id="PS50089">
    <property type="entry name" value="ZF_RING_2"/>
    <property type="match status" value="1"/>
</dbReference>
<reference evidence="13 14" key="1">
    <citation type="submission" date="2017-06" db="EMBL/GenBank/DDBJ databases">
        <title>A platform for efficient transgenesis in Macrostomum lignano, a flatworm model organism for stem cell research.</title>
        <authorList>
            <person name="Berezikov E."/>
        </authorList>
    </citation>
    <scope>NUCLEOTIDE SEQUENCE [LARGE SCALE GENOMIC DNA]</scope>
    <source>
        <strain evidence="13">DV1</strain>
        <tissue evidence="13">Whole organism</tissue>
    </source>
</reference>
<keyword evidence="9" id="KW-0862">Zinc</keyword>
<keyword evidence="5" id="KW-0479">Metal-binding</keyword>
<dbReference type="EC" id="2.3.2.27" evidence="3"/>
<dbReference type="PANTHER" id="PTHR23328:SF0">
    <property type="entry name" value="RING-TYPE DOMAIN-CONTAINING PROTEIN"/>
    <property type="match status" value="1"/>
</dbReference>
<dbReference type="GO" id="GO:0061630">
    <property type="term" value="F:ubiquitin protein ligase activity"/>
    <property type="evidence" value="ECO:0007669"/>
    <property type="project" value="UniProtKB-EC"/>
</dbReference>
<dbReference type="EMBL" id="NIVC01001604">
    <property type="protein sequence ID" value="PAA65935.1"/>
    <property type="molecule type" value="Genomic_DNA"/>
</dbReference>
<evidence type="ECO:0000256" key="6">
    <source>
        <dbReference type="ARBA" id="ARBA00022763"/>
    </source>
</evidence>
<comment type="subcellular location">
    <subcellularLocation>
        <location evidence="2">Nucleus</location>
    </subcellularLocation>
</comment>
<dbReference type="Gene3D" id="3.30.40.10">
    <property type="entry name" value="Zinc/RING finger domain, C3HC4 (zinc finger)"/>
    <property type="match status" value="1"/>
</dbReference>
<sequence length="158" mass="18280">MPSPATEEKRLKELESKLKQGKRKAQLLLRESNFKNITLEDILQHWNGSALKRNTDFFKSVEAVYQLEEKKRVKQKELDRTRSENIPDGLECGVCLDWLADSRLLVCGHSFCRNCLYRLYDAAENNIICPMCRIATIGQVDQLNRNYSVEAAIQSCRK</sequence>
<dbReference type="GO" id="GO:0006302">
    <property type="term" value="P:double-strand break repair"/>
    <property type="evidence" value="ECO:0007669"/>
    <property type="project" value="TreeGrafter"/>
</dbReference>
<dbReference type="PROSITE" id="PS00518">
    <property type="entry name" value="ZF_RING_1"/>
    <property type="match status" value="1"/>
</dbReference>
<evidence type="ECO:0000256" key="7">
    <source>
        <dbReference type="ARBA" id="ARBA00022771"/>
    </source>
</evidence>
<protein>
    <recommendedName>
        <fullName evidence="3">RING-type E3 ubiquitin transferase</fullName>
        <ecNumber evidence="3">2.3.2.27</ecNumber>
    </recommendedName>
</protein>
<keyword evidence="6" id="KW-0227">DNA damage</keyword>
<dbReference type="InterPro" id="IPR001841">
    <property type="entry name" value="Znf_RING"/>
</dbReference>
<keyword evidence="10" id="KW-0539">Nucleus</keyword>
<accession>A0A267EWN9</accession>
<dbReference type="PANTHER" id="PTHR23328">
    <property type="entry name" value="RING-TYPE DOMAIN-CONTAINING PROTEIN"/>
    <property type="match status" value="1"/>
</dbReference>